<feature type="non-terminal residue" evidence="1">
    <location>
        <position position="77"/>
    </location>
</feature>
<evidence type="ECO:0000313" key="2">
    <source>
        <dbReference type="Proteomes" id="UP000830395"/>
    </source>
</evidence>
<dbReference type="EMBL" id="CM040976">
    <property type="protein sequence ID" value="MCJ8730043.1"/>
    <property type="molecule type" value="Genomic_DNA"/>
</dbReference>
<keyword evidence="2" id="KW-1185">Reference proteome</keyword>
<gene>
    <name evidence="1" type="ORF">PDJAM_G00113910</name>
</gene>
<protein>
    <submittedName>
        <fullName evidence="1">Uncharacterized protein</fullName>
    </submittedName>
</protein>
<name>A0ACC5Y373_9TELE</name>
<comment type="caution">
    <text evidence="1">The sequence shown here is derived from an EMBL/GenBank/DDBJ whole genome shotgun (WGS) entry which is preliminary data.</text>
</comment>
<sequence>MYTRGGRACRDAPVCEPHQQGRSVGEMEVEGEVGMLAGVKPKLIEPLDYESVLVQRKTQILSDVLRDMLQFPIDDFQ</sequence>
<proteinExistence type="predicted"/>
<organism evidence="1 2">
    <name type="scientific">Pangasius djambal</name>
    <dbReference type="NCBI Taxonomy" id="1691987"/>
    <lineage>
        <taxon>Eukaryota</taxon>
        <taxon>Metazoa</taxon>
        <taxon>Chordata</taxon>
        <taxon>Craniata</taxon>
        <taxon>Vertebrata</taxon>
        <taxon>Euteleostomi</taxon>
        <taxon>Actinopterygii</taxon>
        <taxon>Neopterygii</taxon>
        <taxon>Teleostei</taxon>
        <taxon>Ostariophysi</taxon>
        <taxon>Siluriformes</taxon>
        <taxon>Pangasiidae</taxon>
        <taxon>Pangasius</taxon>
    </lineage>
</organism>
<accession>A0ACC5Y373</accession>
<dbReference type="Proteomes" id="UP000830395">
    <property type="component" value="Chromosome 2"/>
</dbReference>
<evidence type="ECO:0000313" key="1">
    <source>
        <dbReference type="EMBL" id="MCJ8730043.1"/>
    </source>
</evidence>
<reference evidence="1" key="1">
    <citation type="submission" date="2020-02" db="EMBL/GenBank/DDBJ databases">
        <title>Genome sequencing of the panga catfish, Pangasius djambal.</title>
        <authorList>
            <person name="Wen M."/>
            <person name="Zahm M."/>
            <person name="Roques C."/>
            <person name="Cabau C."/>
            <person name="Klopp C."/>
            <person name="Donnadieu C."/>
            <person name="Jouanno E."/>
            <person name="Avarre J.-C."/>
            <person name="Campet M."/>
            <person name="Ha T."/>
            <person name="Dugue R."/>
            <person name="Lampietro C."/>
            <person name="Louis A."/>
            <person name="Herpin A."/>
            <person name="Echchiki A."/>
            <person name="Berthelot C."/>
            <person name="Parey E."/>
            <person name="Roest-Crollius H."/>
            <person name="Braasch I."/>
            <person name="Postlethwait J.H."/>
            <person name="Bobe J."/>
            <person name="Montfort J."/>
            <person name="Bouchez O."/>
            <person name="Begum T."/>
            <person name="Schartl M."/>
            <person name="Gustiano R."/>
            <person name="Guiguen Y."/>
        </authorList>
    </citation>
    <scope>NUCLEOTIDE SEQUENCE</scope>
    <source>
        <strain evidence="1">Pdj_M5554</strain>
    </source>
</reference>